<comment type="caution">
    <text evidence="2">The sequence shown here is derived from an EMBL/GenBank/DDBJ whole genome shotgun (WGS) entry which is preliminary data.</text>
</comment>
<accession>A0A1B6NS79</accession>
<protein>
    <submittedName>
        <fullName evidence="2">Uncharacterized protein</fullName>
    </submittedName>
</protein>
<dbReference type="EMBL" id="AYSL01001219">
    <property type="protein sequence ID" value="KTF06335.1"/>
    <property type="molecule type" value="Genomic_DNA"/>
</dbReference>
<organism evidence="2">
    <name type="scientific">marine sediment metagenome</name>
    <dbReference type="NCBI Taxonomy" id="412755"/>
    <lineage>
        <taxon>unclassified sequences</taxon>
        <taxon>metagenomes</taxon>
        <taxon>ecological metagenomes</taxon>
    </lineage>
</organism>
<feature type="region of interest" description="Disordered" evidence="1">
    <location>
        <begin position="77"/>
        <end position="102"/>
    </location>
</feature>
<feature type="non-terminal residue" evidence="2">
    <location>
        <position position="1"/>
    </location>
</feature>
<name>A0A1B6NS79_9ZZZZ</name>
<gene>
    <name evidence="2" type="ORF">MGSAQ_002169</name>
</gene>
<sequence>SSLTMLYRQAAWVRLEAEAEWCAAVIRQRRLFFVESEAVGPAIHIHHRRIRDIRRPESETGDCFAITAKAPLRHRNATFPGKYTDRDQQVSPLGNRGRICRP</sequence>
<evidence type="ECO:0000313" key="2">
    <source>
        <dbReference type="EMBL" id="KTF06335.1"/>
    </source>
</evidence>
<reference evidence="2" key="1">
    <citation type="submission" date="2013-11" db="EMBL/GenBank/DDBJ databases">
        <title>Microbial diversity, functional groups and degradation webs in Northern and Southern Mediterranean and Red Sea marine crude oil polluted sites.</title>
        <authorList>
            <person name="Daffonchio D."/>
            <person name="Mapelli F."/>
            <person name="Ferrer M."/>
            <person name="Richter M."/>
            <person name="Cherif A."/>
            <person name="Malkawi H.I."/>
            <person name="Yakimov M.M."/>
            <person name="Abdel-Fattah Y.R."/>
            <person name="Blaghen M."/>
            <person name="Golyshin P.N."/>
            <person name="Kalogerakis N."/>
            <person name="Boon N."/>
            <person name="Magagnini M."/>
            <person name="Fava F."/>
        </authorList>
    </citation>
    <scope>NUCLEOTIDE SEQUENCE</scope>
</reference>
<proteinExistence type="predicted"/>
<dbReference type="AlphaFoldDB" id="A0A1B6NS79"/>
<evidence type="ECO:0000256" key="1">
    <source>
        <dbReference type="SAM" id="MobiDB-lite"/>
    </source>
</evidence>